<evidence type="ECO:0000313" key="2">
    <source>
        <dbReference type="EMBL" id="UGS37988.1"/>
    </source>
</evidence>
<organism evidence="2 3">
    <name type="scientific">Capillimicrobium parvum</name>
    <dbReference type="NCBI Taxonomy" id="2884022"/>
    <lineage>
        <taxon>Bacteria</taxon>
        <taxon>Bacillati</taxon>
        <taxon>Actinomycetota</taxon>
        <taxon>Thermoleophilia</taxon>
        <taxon>Solirubrobacterales</taxon>
        <taxon>Capillimicrobiaceae</taxon>
        <taxon>Capillimicrobium</taxon>
    </lineage>
</organism>
<keyword evidence="2" id="KW-0223">Dioxygenase</keyword>
<dbReference type="Pfam" id="PF00903">
    <property type="entry name" value="Glyoxalase"/>
    <property type="match status" value="1"/>
</dbReference>
<name>A0A9E6Y1K9_9ACTN</name>
<keyword evidence="2" id="KW-0560">Oxidoreductase</keyword>
<evidence type="ECO:0000313" key="3">
    <source>
        <dbReference type="Proteomes" id="UP001162834"/>
    </source>
</evidence>
<dbReference type="Gene3D" id="3.10.180.10">
    <property type="entry name" value="2,3-Dihydroxybiphenyl 1,2-Dioxygenase, domain 1"/>
    <property type="match status" value="1"/>
</dbReference>
<sequence length="132" mass="14785">MRITGLHHVTLITRNLDATTSFYRDLLGLALVEQAANEDDPDARHFWFGDAEGRAGTLLSFLEYPAMPEGSVGVGSTHHLALAVDSSEELDAWRDYLRGRGVQTTDVFERGRFRSLYLRDPDGHILELATRV</sequence>
<dbReference type="PROSITE" id="PS51819">
    <property type="entry name" value="VOC"/>
    <property type="match status" value="1"/>
</dbReference>
<gene>
    <name evidence="2" type="primary">mhqA_2</name>
    <name evidence="2" type="ORF">DSM104329_04410</name>
</gene>
<dbReference type="EC" id="1.13.11.-" evidence="2"/>
<keyword evidence="3" id="KW-1185">Reference proteome</keyword>
<protein>
    <submittedName>
        <fullName evidence="2">Ring-cleaving dioxygenase MhqA</fullName>
        <ecNumber evidence="2">1.13.11.-</ecNumber>
    </submittedName>
</protein>
<evidence type="ECO:0000259" key="1">
    <source>
        <dbReference type="PROSITE" id="PS51819"/>
    </source>
</evidence>
<dbReference type="SUPFAM" id="SSF54593">
    <property type="entry name" value="Glyoxalase/Bleomycin resistance protein/Dihydroxybiphenyl dioxygenase"/>
    <property type="match status" value="1"/>
</dbReference>
<feature type="domain" description="VOC" evidence="1">
    <location>
        <begin position="5"/>
        <end position="131"/>
    </location>
</feature>
<dbReference type="InterPro" id="IPR029068">
    <property type="entry name" value="Glyas_Bleomycin-R_OHBP_Dase"/>
</dbReference>
<dbReference type="AlphaFoldDB" id="A0A9E6Y1K9"/>
<accession>A0A9E6Y1K9</accession>
<dbReference type="GO" id="GO:0051213">
    <property type="term" value="F:dioxygenase activity"/>
    <property type="evidence" value="ECO:0007669"/>
    <property type="project" value="UniProtKB-KW"/>
</dbReference>
<reference evidence="2" key="1">
    <citation type="journal article" date="2022" name="Int. J. Syst. Evol. Microbiol.">
        <title>Pseudomonas aegrilactucae sp. nov. and Pseudomonas morbosilactucae sp. nov., pathogens causing bacterial rot of lettuce in Japan.</title>
        <authorList>
            <person name="Sawada H."/>
            <person name="Fujikawa T."/>
            <person name="Satou M."/>
        </authorList>
    </citation>
    <scope>NUCLEOTIDE SEQUENCE</scope>
    <source>
        <strain evidence="2">0166_1</strain>
    </source>
</reference>
<dbReference type="InterPro" id="IPR004360">
    <property type="entry name" value="Glyas_Fos-R_dOase_dom"/>
</dbReference>
<proteinExistence type="predicted"/>
<dbReference type="KEGG" id="sbae:DSM104329_04410"/>
<dbReference type="PANTHER" id="PTHR36110">
    <property type="entry name" value="RING-CLEAVING DIOXYGENASE MHQE-RELATED"/>
    <property type="match status" value="1"/>
</dbReference>
<dbReference type="InterPro" id="IPR052537">
    <property type="entry name" value="Extradiol_RC_dioxygenase"/>
</dbReference>
<dbReference type="PANTHER" id="PTHR36110:SF4">
    <property type="entry name" value="RING-CLEAVING DIOXYGENASE MHQA-RELATED"/>
    <property type="match status" value="1"/>
</dbReference>
<dbReference type="EMBL" id="CP087164">
    <property type="protein sequence ID" value="UGS37988.1"/>
    <property type="molecule type" value="Genomic_DNA"/>
</dbReference>
<dbReference type="InterPro" id="IPR037523">
    <property type="entry name" value="VOC_core"/>
</dbReference>
<dbReference type="Proteomes" id="UP001162834">
    <property type="component" value="Chromosome"/>
</dbReference>